<keyword evidence="4" id="KW-1185">Reference proteome</keyword>
<dbReference type="SUPFAM" id="SSF56349">
    <property type="entry name" value="DNA breaking-rejoining enzymes"/>
    <property type="match status" value="1"/>
</dbReference>
<proteinExistence type="predicted"/>
<gene>
    <name evidence="3" type="ORF">AAX28_02014</name>
</gene>
<evidence type="ECO:0000313" key="3">
    <source>
        <dbReference type="EMBL" id="OCL89602.1"/>
    </source>
</evidence>
<accession>A0ABX2Y9P6</accession>
<dbReference type="InterPro" id="IPR011010">
    <property type="entry name" value="DNA_brk_join_enz"/>
</dbReference>
<dbReference type="PROSITE" id="PS51898">
    <property type="entry name" value="TYR_RECOMBINASE"/>
    <property type="match status" value="1"/>
</dbReference>
<evidence type="ECO:0000256" key="1">
    <source>
        <dbReference type="ARBA" id="ARBA00023172"/>
    </source>
</evidence>
<dbReference type="Pfam" id="PF00589">
    <property type="entry name" value="Phage_integrase"/>
    <property type="match status" value="1"/>
</dbReference>
<reference evidence="3 4" key="1">
    <citation type="submission" date="2015-05" db="EMBL/GenBank/DDBJ databases">
        <authorList>
            <person name="Rovetto F."/>
            <person name="Cocolin L."/>
            <person name="Illeghems K."/>
            <person name="Van Nieuwerburgh F."/>
            <person name="Houf K."/>
        </authorList>
    </citation>
    <scope>NUCLEOTIDE SEQUENCE [LARGE SCALE GENOMIC DNA]</scope>
    <source>
        <strain evidence="3 4">117434</strain>
    </source>
</reference>
<evidence type="ECO:0000313" key="4">
    <source>
        <dbReference type="Proteomes" id="UP000093159"/>
    </source>
</evidence>
<sequence length="694" mass="82350">MQNNEEIKSAVFIEFKNKLKNKVSIDFEFKKVLISTIEKNFEEIEVVAKKIKFNTKFYTIFIKYNNLDKINDVKKDNLYYKCFLQLKKHNLIHKSSSGFFPKNLKLVSINPNPKSFLLSDFTILDKFVEFKNSLTLELVSNKNVIQNVYTYLRFLHNPVFSFRQLAKIEFDDIICINEDKAILIIYENLFNVDISSKYNMFYKIFIFDEEISKILYKIKNDREIIALQCNIILEKQEQFFKKIKDLEKKSKKIIQENIFNSLNAINLARQNYYIFNSSSIEASITNRNVSSVYLSLAEIDNLFPGKIDETLLKSEKSKLDIVQNKANVLKSEISNSNSYLLKDFENLSLLLKAKIATKLEICKAKDELNNFLKKEPYLHNKLQLLYVIHLIEKLEKNELRLSSFQGYLYLINKHLFSMVENLADIQYFEFQNILNRLEANIYKKSSKIKIRNRIRHFFNFDNKLGFEFPIESFFYPKSLVFDKEIDLILEEIDKDFIKNKDIQRLGKIKKFEVLQKKATLLLAYYTGLRKNELRTRLLEDVSLFDNKLVIDVNYKGLSKINLKLKTRSSKRRVEVFINNPIHYKIVSEFIDLRKNINKKSNFLFLEVANNKIYSKIASEDIIVELTNYIKNITSRYCTFHSLRHSFATYQLKELLKNKLDYPYAILQLSMIMGHETPEITISNYIHFDFLRLQY</sequence>
<name>A0ABX2Y9P6_9BACT</name>
<feature type="domain" description="Tyr recombinase" evidence="2">
    <location>
        <begin position="474"/>
        <end position="694"/>
    </location>
</feature>
<dbReference type="EMBL" id="LDIR01000007">
    <property type="protein sequence ID" value="OCL89602.1"/>
    <property type="molecule type" value="Genomic_DNA"/>
</dbReference>
<evidence type="ECO:0000259" key="2">
    <source>
        <dbReference type="PROSITE" id="PS51898"/>
    </source>
</evidence>
<organism evidence="3 4">
    <name type="scientific">Arcobacter porcinus</name>
    <dbReference type="NCBI Taxonomy" id="1935204"/>
    <lineage>
        <taxon>Bacteria</taxon>
        <taxon>Pseudomonadati</taxon>
        <taxon>Campylobacterota</taxon>
        <taxon>Epsilonproteobacteria</taxon>
        <taxon>Campylobacterales</taxon>
        <taxon>Arcobacteraceae</taxon>
        <taxon>Arcobacter</taxon>
    </lineage>
</organism>
<dbReference type="RefSeq" id="WP_066179988.1">
    <property type="nucleotide sequence ID" value="NZ_LDIR01000007.1"/>
</dbReference>
<keyword evidence="1" id="KW-0233">DNA recombination</keyword>
<dbReference type="Proteomes" id="UP000093159">
    <property type="component" value="Unassembled WGS sequence"/>
</dbReference>
<protein>
    <submittedName>
        <fullName evidence="3">Site-specific tyrosine recombinase XerD</fullName>
    </submittedName>
</protein>
<dbReference type="InterPro" id="IPR002104">
    <property type="entry name" value="Integrase_catalytic"/>
</dbReference>
<comment type="caution">
    <text evidence="3">The sequence shown here is derived from an EMBL/GenBank/DDBJ whole genome shotgun (WGS) entry which is preliminary data.</text>
</comment>
<dbReference type="InterPro" id="IPR013762">
    <property type="entry name" value="Integrase-like_cat_sf"/>
</dbReference>
<dbReference type="Gene3D" id="1.10.443.10">
    <property type="entry name" value="Intergrase catalytic core"/>
    <property type="match status" value="1"/>
</dbReference>